<dbReference type="EMBL" id="BMZD01000007">
    <property type="protein sequence ID" value="GHA03906.1"/>
    <property type="molecule type" value="Genomic_DNA"/>
</dbReference>
<comment type="caution">
    <text evidence="2">The sequence shown here is derived from an EMBL/GenBank/DDBJ whole genome shotgun (WGS) entry which is preliminary data.</text>
</comment>
<organism evidence="2 3">
    <name type="scientific">Novosphingobium arvoryzae</name>
    <dbReference type="NCBI Taxonomy" id="1256514"/>
    <lineage>
        <taxon>Bacteria</taxon>
        <taxon>Pseudomonadati</taxon>
        <taxon>Pseudomonadota</taxon>
        <taxon>Alphaproteobacteria</taxon>
        <taxon>Sphingomonadales</taxon>
        <taxon>Sphingomonadaceae</taxon>
        <taxon>Novosphingobium</taxon>
    </lineage>
</organism>
<evidence type="ECO:0000313" key="2">
    <source>
        <dbReference type="EMBL" id="GHA03906.1"/>
    </source>
</evidence>
<gene>
    <name evidence="2" type="ORF">GCM10011617_26060</name>
</gene>
<dbReference type="AlphaFoldDB" id="A0A918RKS1"/>
<evidence type="ECO:0000313" key="3">
    <source>
        <dbReference type="Proteomes" id="UP000634139"/>
    </source>
</evidence>
<feature type="chain" id="PRO_5037066052" evidence="1">
    <location>
        <begin position="23"/>
        <end position="187"/>
    </location>
</feature>
<keyword evidence="3" id="KW-1185">Reference proteome</keyword>
<evidence type="ECO:0000256" key="1">
    <source>
        <dbReference type="SAM" id="SignalP"/>
    </source>
</evidence>
<proteinExistence type="predicted"/>
<protein>
    <submittedName>
        <fullName evidence="2">Uncharacterized protein</fullName>
    </submittedName>
</protein>
<dbReference type="Proteomes" id="UP000634139">
    <property type="component" value="Unassembled WGS sequence"/>
</dbReference>
<reference evidence="2" key="1">
    <citation type="journal article" date="2014" name="Int. J. Syst. Evol. Microbiol.">
        <title>Complete genome sequence of Corynebacterium casei LMG S-19264T (=DSM 44701T), isolated from a smear-ripened cheese.</title>
        <authorList>
            <consortium name="US DOE Joint Genome Institute (JGI-PGF)"/>
            <person name="Walter F."/>
            <person name="Albersmeier A."/>
            <person name="Kalinowski J."/>
            <person name="Ruckert C."/>
        </authorList>
    </citation>
    <scope>NUCLEOTIDE SEQUENCE</scope>
    <source>
        <strain evidence="2">KCTC 32422</strain>
    </source>
</reference>
<accession>A0A918RKS1</accession>
<sequence length="187" mass="20183">MRLIPAAAFVALALGLTTPAQALTRKQLDCPAKAVKPEVASRISELVLADNENDPELDQQWDKLDGVAAACMKQTKVPAAQQDAYYEYAKLSATRSGFLQRITAAGLKPALIDATMDVGPGRTNPVITDLKDEQVEKLIKALTDSGVDILKMDEAIWPVVGGYLPLTSRVFQLEKQLGAPVAAVRRQ</sequence>
<dbReference type="RefSeq" id="WP_189542276.1">
    <property type="nucleotide sequence ID" value="NZ_BMZD01000007.1"/>
</dbReference>
<name>A0A918RKS1_9SPHN</name>
<keyword evidence="1" id="KW-0732">Signal</keyword>
<reference evidence="2" key="2">
    <citation type="submission" date="2020-09" db="EMBL/GenBank/DDBJ databases">
        <authorList>
            <person name="Sun Q."/>
            <person name="Kim S."/>
        </authorList>
    </citation>
    <scope>NUCLEOTIDE SEQUENCE</scope>
    <source>
        <strain evidence="2">KCTC 32422</strain>
    </source>
</reference>
<feature type="signal peptide" evidence="1">
    <location>
        <begin position="1"/>
        <end position="22"/>
    </location>
</feature>